<name>A0A7T2YV00_9BURK</name>
<keyword evidence="3" id="KW-1185">Reference proteome</keyword>
<accession>A0A7T2YV00</accession>
<dbReference type="Proteomes" id="UP000595064">
    <property type="component" value="Chromosome"/>
</dbReference>
<sequence length="175" mass="19566">MMRSHCGACMCSLLILPKVAALVGTTSRFTPSDHPSFHVYPDITLAKRDFDNKLSKSITLSNFASIEISSGFHNSISCSRIGMVAPIINHSTARHKMIEGGWWKAYTKNGRYIGIIEGDEFIVGKTRILYRISKNKLYSTEVPPSLIADISEKQAITTNGEILLKFSKTTRERRL</sequence>
<dbReference type="RefSeq" id="WP_155524813.1">
    <property type="nucleotide sequence ID" value="NZ_CP065748.1"/>
</dbReference>
<feature type="signal peptide" evidence="1">
    <location>
        <begin position="1"/>
        <end position="20"/>
    </location>
</feature>
<dbReference type="AlphaFoldDB" id="A0A7T2YV00"/>
<reference evidence="2 3" key="1">
    <citation type="submission" date="2020-12" db="EMBL/GenBank/DDBJ databases">
        <title>FDA dAtabase for Regulatory Grade micrObial Sequences (FDA-ARGOS): Supporting development and validation of Infectious Disease Dx tests.</title>
        <authorList>
            <person name="Sproer C."/>
            <person name="Gronow S."/>
            <person name="Severitt S."/>
            <person name="Schroder I."/>
            <person name="Tallon L."/>
            <person name="Sadzewicz L."/>
            <person name="Zhao X."/>
            <person name="Boylan J."/>
            <person name="Ott S."/>
            <person name="Bowen H."/>
            <person name="Vavikolanu K."/>
            <person name="Mehta A."/>
            <person name="Aluvathingal J."/>
            <person name="Nadendla S."/>
            <person name="Lowell S."/>
            <person name="Myers T."/>
            <person name="Yan Y."/>
            <person name="Sichtig H."/>
        </authorList>
    </citation>
    <scope>NUCLEOTIDE SEQUENCE [LARGE SCALE GENOMIC DNA]</scope>
    <source>
        <strain evidence="2 3">FDAARGOS_890</strain>
    </source>
</reference>
<evidence type="ECO:0000256" key="1">
    <source>
        <dbReference type="SAM" id="SignalP"/>
    </source>
</evidence>
<organism evidence="2 3">
    <name type="scientific">Delftia lacustris</name>
    <dbReference type="NCBI Taxonomy" id="558537"/>
    <lineage>
        <taxon>Bacteria</taxon>
        <taxon>Pseudomonadati</taxon>
        <taxon>Pseudomonadota</taxon>
        <taxon>Betaproteobacteria</taxon>
        <taxon>Burkholderiales</taxon>
        <taxon>Comamonadaceae</taxon>
        <taxon>Delftia</taxon>
    </lineage>
</organism>
<gene>
    <name evidence="2" type="ORF">I6G47_05960</name>
</gene>
<dbReference type="KEGG" id="dla:I6G47_05960"/>
<protein>
    <submittedName>
        <fullName evidence="2">Uncharacterized protein</fullName>
    </submittedName>
</protein>
<dbReference type="EMBL" id="CP065748">
    <property type="protein sequence ID" value="QPS82622.1"/>
    <property type="molecule type" value="Genomic_DNA"/>
</dbReference>
<keyword evidence="1" id="KW-0732">Signal</keyword>
<feature type="chain" id="PRO_5032838866" evidence="1">
    <location>
        <begin position="21"/>
        <end position="175"/>
    </location>
</feature>
<evidence type="ECO:0000313" key="3">
    <source>
        <dbReference type="Proteomes" id="UP000595064"/>
    </source>
</evidence>
<proteinExistence type="predicted"/>
<evidence type="ECO:0000313" key="2">
    <source>
        <dbReference type="EMBL" id="QPS82622.1"/>
    </source>
</evidence>